<gene>
    <name evidence="4" type="ORF">Dthio_PD3495</name>
</gene>
<evidence type="ECO:0000313" key="4">
    <source>
        <dbReference type="EMBL" id="EFI36052.1"/>
    </source>
</evidence>
<protein>
    <submittedName>
        <fullName evidence="4">AAA ATPase central domain protein</fullName>
    </submittedName>
</protein>
<dbReference type="AlphaFoldDB" id="D6SMZ1"/>
<dbReference type="EMBL" id="ACJN02000001">
    <property type="protein sequence ID" value="EFI36052.1"/>
    <property type="molecule type" value="Genomic_DNA"/>
</dbReference>
<evidence type="ECO:0000259" key="3">
    <source>
        <dbReference type="SMART" id="SM00382"/>
    </source>
</evidence>
<feature type="domain" description="AAA+ ATPase" evidence="3">
    <location>
        <begin position="279"/>
        <end position="407"/>
    </location>
</feature>
<dbReference type="GO" id="GO:0016887">
    <property type="term" value="F:ATP hydrolysis activity"/>
    <property type="evidence" value="ECO:0007669"/>
    <property type="project" value="InterPro"/>
</dbReference>
<dbReference type="RefSeq" id="WP_008869180.1">
    <property type="nucleotide sequence ID" value="NZ_ACJN02000001.1"/>
</dbReference>
<evidence type="ECO:0000256" key="1">
    <source>
        <dbReference type="ARBA" id="ARBA00022741"/>
    </source>
</evidence>
<dbReference type="CDD" id="cd19481">
    <property type="entry name" value="RecA-like_protease"/>
    <property type="match status" value="1"/>
</dbReference>
<dbReference type="InterPro" id="IPR003593">
    <property type="entry name" value="AAA+_ATPase"/>
</dbReference>
<keyword evidence="5" id="KW-1185">Reference proteome</keyword>
<dbReference type="SMART" id="SM00382">
    <property type="entry name" value="AAA"/>
    <property type="match status" value="2"/>
</dbReference>
<sequence>MPKPRGKSRPKIKENSPEHVFRMDADDLFIRQKSAVFMRRVLELMKRIDEPAIEFIRWIIADSRQLEDLLLSKLRKHDRERILEQFSPRSHDMEAWKAVDFLVSALEATPPDHHGYVLHGVKNILDDFLSSHQSSACSIQENLNCLRETFRLSEHESEMILFIFLLGVQRPFSDYFDEHLDCQAYTGRKYLATALGIDSNQLREVLSGHLFELGLLRRKFNFLELDEDITRTLAQGNAHRLNSKYFIEVSRDYIPLKNHLLSEGTVEHILSLLKEKRESPTHILLYGPPGTGKTTFARAIADKINCPAYETVHPEDNSAHGLRKAVQACINITNEGSGSLMIVDEADSLLQAGASYFHWGEVKDKGWLNKFMEKPGVRALWITNRVDGIQESTKRRFAFSLGFKKFNRSKRIYLWNSVLNNNLAGQLVTEKEVQTLARDYDVSPGAMNMAALKSLEIAGNQEGFYASVRRSLDASKTLLHDGNICEPNESLQNDYSLEGLNIKADIEDFAGRMEMFSQALSRSGKSAGISTLFFGPPGTGKSELVRYLGRKLDRELLIKYPSDILDSYVGMNEQNIAGAFREADQEECILVFEEVDSFLSARSMAQRSWEVNMVNEFLARMERFRGLLICTTNNYSWVDRAALRRFMFKVEFDYLLPEGRQIFYRKVLSPLLEQEPTKEQMEQVKTISDLAPGDFRVVRDRFSLLPAPEVSHSELIQSLELEVKMKDKHRYGYRLGF</sequence>
<comment type="caution">
    <text evidence="4">The sequence shown here is derived from an EMBL/GenBank/DDBJ whole genome shotgun (WGS) entry which is preliminary data.</text>
</comment>
<dbReference type="OrthoDB" id="9809379at2"/>
<dbReference type="Pfam" id="PF00004">
    <property type="entry name" value="AAA"/>
    <property type="match status" value="2"/>
</dbReference>
<keyword evidence="2" id="KW-0067">ATP-binding</keyword>
<dbReference type="Proteomes" id="UP000005496">
    <property type="component" value="Unassembled WGS sequence"/>
</dbReference>
<dbReference type="InterPro" id="IPR050168">
    <property type="entry name" value="AAA_ATPase_domain"/>
</dbReference>
<dbReference type="InterPro" id="IPR027417">
    <property type="entry name" value="P-loop_NTPase"/>
</dbReference>
<feature type="domain" description="AAA+ ATPase" evidence="3">
    <location>
        <begin position="527"/>
        <end position="658"/>
    </location>
</feature>
<accession>D6SMZ1</accession>
<organism evidence="4 5">
    <name type="scientific">Desulfonatronospira thiodismutans ASO3-1</name>
    <dbReference type="NCBI Taxonomy" id="555779"/>
    <lineage>
        <taxon>Bacteria</taxon>
        <taxon>Pseudomonadati</taxon>
        <taxon>Thermodesulfobacteriota</taxon>
        <taxon>Desulfovibrionia</taxon>
        <taxon>Desulfovibrionales</taxon>
        <taxon>Desulfonatronovibrionaceae</taxon>
        <taxon>Desulfonatronospira</taxon>
    </lineage>
</organism>
<dbReference type="SUPFAM" id="SSF52540">
    <property type="entry name" value="P-loop containing nucleoside triphosphate hydrolases"/>
    <property type="match status" value="2"/>
</dbReference>
<dbReference type="PANTHER" id="PTHR23077:SF171">
    <property type="entry name" value="NUCLEAR VALOSIN-CONTAINING PROTEIN-LIKE"/>
    <property type="match status" value="1"/>
</dbReference>
<dbReference type="PANTHER" id="PTHR23077">
    <property type="entry name" value="AAA-FAMILY ATPASE"/>
    <property type="match status" value="1"/>
</dbReference>
<dbReference type="GO" id="GO:0005524">
    <property type="term" value="F:ATP binding"/>
    <property type="evidence" value="ECO:0007669"/>
    <property type="project" value="UniProtKB-KW"/>
</dbReference>
<dbReference type="InterPro" id="IPR003959">
    <property type="entry name" value="ATPase_AAA_core"/>
</dbReference>
<proteinExistence type="predicted"/>
<name>D6SMZ1_9BACT</name>
<reference evidence="4" key="1">
    <citation type="submission" date="2010-05" db="EMBL/GenBank/DDBJ databases">
        <title>The draft genome of Desulfonatronospira thiodismutans ASO3-1.</title>
        <authorList>
            <consortium name="US DOE Joint Genome Institute (JGI-PGF)"/>
            <person name="Lucas S."/>
            <person name="Copeland A."/>
            <person name="Lapidus A."/>
            <person name="Cheng J.-F."/>
            <person name="Bruce D."/>
            <person name="Goodwin L."/>
            <person name="Pitluck S."/>
            <person name="Chertkov O."/>
            <person name="Brettin T."/>
            <person name="Detter J.C."/>
            <person name="Han C."/>
            <person name="Land M.L."/>
            <person name="Hauser L."/>
            <person name="Kyrpides N."/>
            <person name="Mikhailova N."/>
            <person name="Muyzer G."/>
            <person name="Woyke T."/>
        </authorList>
    </citation>
    <scope>NUCLEOTIDE SEQUENCE [LARGE SCALE GENOMIC DNA]</scope>
    <source>
        <strain evidence="4">ASO3-1</strain>
    </source>
</reference>
<evidence type="ECO:0000313" key="5">
    <source>
        <dbReference type="Proteomes" id="UP000005496"/>
    </source>
</evidence>
<dbReference type="CDD" id="cd00009">
    <property type="entry name" value="AAA"/>
    <property type="match status" value="1"/>
</dbReference>
<dbReference type="eggNOG" id="COG0464">
    <property type="taxonomic scope" value="Bacteria"/>
</dbReference>
<keyword evidence="1" id="KW-0547">Nucleotide-binding</keyword>
<evidence type="ECO:0000256" key="2">
    <source>
        <dbReference type="ARBA" id="ARBA00022840"/>
    </source>
</evidence>
<dbReference type="Gene3D" id="3.40.50.300">
    <property type="entry name" value="P-loop containing nucleotide triphosphate hydrolases"/>
    <property type="match status" value="2"/>
</dbReference>